<keyword evidence="7" id="KW-1185">Reference proteome</keyword>
<dbReference type="GO" id="GO:0038023">
    <property type="term" value="F:signaling receptor activity"/>
    <property type="evidence" value="ECO:0007669"/>
    <property type="project" value="TreeGrafter"/>
</dbReference>
<dbReference type="InterPro" id="IPR004269">
    <property type="entry name" value="Folate_rcpt"/>
</dbReference>
<dbReference type="Proteomes" id="UP000241769">
    <property type="component" value="Unassembled WGS sequence"/>
</dbReference>
<evidence type="ECO:0000256" key="3">
    <source>
        <dbReference type="ARBA" id="ARBA00023157"/>
    </source>
</evidence>
<dbReference type="PANTHER" id="PTHR10517:SF28">
    <property type="entry name" value="COILIN"/>
    <property type="match status" value="1"/>
</dbReference>
<reference evidence="6 7" key="1">
    <citation type="journal article" date="2018" name="Genome Biol. Evol.">
        <title>Multiple Roots of Fruiting Body Formation in Amoebozoa.</title>
        <authorList>
            <person name="Hillmann F."/>
            <person name="Forbes G."/>
            <person name="Novohradska S."/>
            <person name="Ferling I."/>
            <person name="Riege K."/>
            <person name="Groth M."/>
            <person name="Westermann M."/>
            <person name="Marz M."/>
            <person name="Spaller T."/>
            <person name="Winckler T."/>
            <person name="Schaap P."/>
            <person name="Glockner G."/>
        </authorList>
    </citation>
    <scope>NUCLEOTIDE SEQUENCE [LARGE SCALE GENOMIC DNA]</scope>
    <source>
        <strain evidence="6 7">Jena</strain>
    </source>
</reference>
<accession>A0A2P6N040</accession>
<dbReference type="InParanoid" id="A0A2P6N040"/>
<sequence length="184" mass="20570">MPSLFHFFVFSLTLATVSGQCYYNSTPTPRSNQQCSWYNRATCCQQASISSFRSDPLSLECGEPVRSCAEHMVSLLCGFSCSPRFGLYLNETSGRVKVCHNWAFKMWYDCKQAFVKTETSVGNINFGACHRISDKYSNEYDFFINGFNMDVAGPHALAGKECFNSAPLLSFSLLSIALAFAFIL</sequence>
<dbReference type="AlphaFoldDB" id="A0A2P6N040"/>
<dbReference type="InterPro" id="IPR018143">
    <property type="entry name" value="Folate_rcpt-like"/>
</dbReference>
<evidence type="ECO:0000256" key="1">
    <source>
        <dbReference type="ARBA" id="ARBA00007932"/>
    </source>
</evidence>
<feature type="domain" description="Folate receptor-like" evidence="5">
    <location>
        <begin position="26"/>
        <end position="143"/>
    </location>
</feature>
<keyword evidence="2 4" id="KW-0732">Signal</keyword>
<proteinExistence type="inferred from homology"/>
<protein>
    <recommendedName>
        <fullName evidence="5">Folate receptor-like domain-containing protein</fullName>
    </recommendedName>
</protein>
<comment type="similarity">
    <text evidence="1">Belongs to the folate receptor family.</text>
</comment>
<comment type="caution">
    <text evidence="6">The sequence shown here is derived from an EMBL/GenBank/DDBJ whole genome shotgun (WGS) entry which is preliminary data.</text>
</comment>
<organism evidence="6 7">
    <name type="scientific">Planoprotostelium fungivorum</name>
    <dbReference type="NCBI Taxonomy" id="1890364"/>
    <lineage>
        <taxon>Eukaryota</taxon>
        <taxon>Amoebozoa</taxon>
        <taxon>Evosea</taxon>
        <taxon>Variosea</taxon>
        <taxon>Cavosteliida</taxon>
        <taxon>Cavosteliaceae</taxon>
        <taxon>Planoprotostelium</taxon>
    </lineage>
</organism>
<dbReference type="Pfam" id="PF03024">
    <property type="entry name" value="Folate_rec"/>
    <property type="match status" value="1"/>
</dbReference>
<keyword evidence="3" id="KW-1015">Disulfide bond</keyword>
<evidence type="ECO:0000259" key="5">
    <source>
        <dbReference type="Pfam" id="PF03024"/>
    </source>
</evidence>
<evidence type="ECO:0000256" key="2">
    <source>
        <dbReference type="ARBA" id="ARBA00022729"/>
    </source>
</evidence>
<dbReference type="EMBL" id="MDYQ01000269">
    <property type="protein sequence ID" value="PRP77304.1"/>
    <property type="molecule type" value="Genomic_DNA"/>
</dbReference>
<name>A0A2P6N040_9EUKA</name>
<evidence type="ECO:0000313" key="6">
    <source>
        <dbReference type="EMBL" id="PRP77304.1"/>
    </source>
</evidence>
<gene>
    <name evidence="6" type="ORF">PROFUN_05549</name>
</gene>
<dbReference type="GO" id="GO:0009897">
    <property type="term" value="C:external side of plasma membrane"/>
    <property type="evidence" value="ECO:0007669"/>
    <property type="project" value="TreeGrafter"/>
</dbReference>
<feature type="signal peptide" evidence="4">
    <location>
        <begin position="1"/>
        <end position="19"/>
    </location>
</feature>
<evidence type="ECO:0000256" key="4">
    <source>
        <dbReference type="SAM" id="SignalP"/>
    </source>
</evidence>
<evidence type="ECO:0000313" key="7">
    <source>
        <dbReference type="Proteomes" id="UP000241769"/>
    </source>
</evidence>
<dbReference type="PANTHER" id="PTHR10517">
    <property type="entry name" value="FOLATE RECEPTOR"/>
    <property type="match status" value="1"/>
</dbReference>
<feature type="chain" id="PRO_5015175113" description="Folate receptor-like domain-containing protein" evidence="4">
    <location>
        <begin position="20"/>
        <end position="184"/>
    </location>
</feature>